<dbReference type="Proteomes" id="UP000195412">
    <property type="component" value="Chromosome I"/>
</dbReference>
<dbReference type="GO" id="GO:0016491">
    <property type="term" value="F:oxidoreductase activity"/>
    <property type="evidence" value="ECO:0007669"/>
    <property type="project" value="UniProtKB-KW"/>
</dbReference>
<dbReference type="PANTHER" id="PTHR23026">
    <property type="entry name" value="NADPH NITROREDUCTASE"/>
    <property type="match status" value="1"/>
</dbReference>
<name>A0A1Y6K1X8_9LACO</name>
<dbReference type="InterPro" id="IPR029479">
    <property type="entry name" value="Nitroreductase"/>
</dbReference>
<evidence type="ECO:0000256" key="1">
    <source>
        <dbReference type="ARBA" id="ARBA00022630"/>
    </source>
</evidence>
<evidence type="ECO:0000313" key="6">
    <source>
        <dbReference type="Proteomes" id="UP000195412"/>
    </source>
</evidence>
<feature type="domain" description="Nitroreductase" evidence="4">
    <location>
        <begin position="62"/>
        <end position="104"/>
    </location>
</feature>
<reference evidence="6" key="1">
    <citation type="submission" date="2017-05" db="EMBL/GenBank/DDBJ databases">
        <authorList>
            <person name="Papadimitriou K."/>
        </authorList>
    </citation>
    <scope>NUCLEOTIDE SEQUENCE [LARGE SCALE GENOMIC DNA]</scope>
    <source>
        <strain evidence="6">ACA-DC 3411</strain>
    </source>
</reference>
<dbReference type="EMBL" id="LT854705">
    <property type="protein sequence ID" value="SMS14554.1"/>
    <property type="molecule type" value="Genomic_DNA"/>
</dbReference>
<protein>
    <submittedName>
        <fullName evidence="5">Nitroreductase</fullName>
    </submittedName>
</protein>
<keyword evidence="3" id="KW-0560">Oxidoreductase</keyword>
<evidence type="ECO:0000256" key="2">
    <source>
        <dbReference type="ARBA" id="ARBA00022643"/>
    </source>
</evidence>
<keyword evidence="1" id="KW-0285">Flavoprotein</keyword>
<dbReference type="Gene3D" id="3.40.109.10">
    <property type="entry name" value="NADH Oxidase"/>
    <property type="match status" value="1"/>
</dbReference>
<dbReference type="Pfam" id="PF00881">
    <property type="entry name" value="Nitroreductase"/>
    <property type="match status" value="1"/>
</dbReference>
<dbReference type="KEGG" id="lzy:LZ3411_1504"/>
<dbReference type="PANTHER" id="PTHR23026:SF90">
    <property type="entry name" value="IODOTYROSINE DEIODINASE 1"/>
    <property type="match status" value="1"/>
</dbReference>
<sequence>METLKLLHARQAVRQYTGQLTDEQLQTILAAGNAAPVGMGNYADYRLIVIQDPQILQQMSQIYAAPTVIVVAARQPDTMTLLSAGIIAHNLELAAEDLGLGANYNLAGLASIPHKVLPAGFTAVFSLTLGQTTQPFTPRQIPADRIKTKLIK</sequence>
<organism evidence="5 6">
    <name type="scientific">Levilactobacillus zymae</name>
    <dbReference type="NCBI Taxonomy" id="267363"/>
    <lineage>
        <taxon>Bacteria</taxon>
        <taxon>Bacillati</taxon>
        <taxon>Bacillota</taxon>
        <taxon>Bacilli</taxon>
        <taxon>Lactobacillales</taxon>
        <taxon>Lactobacillaceae</taxon>
        <taxon>Levilactobacillus</taxon>
    </lineage>
</organism>
<dbReference type="CDD" id="cd02062">
    <property type="entry name" value="Nitro_FMN_reductase"/>
    <property type="match status" value="1"/>
</dbReference>
<dbReference type="InterPro" id="IPR050627">
    <property type="entry name" value="Nitroreductase/BluB"/>
</dbReference>
<gene>
    <name evidence="5" type="ORF">LZ3411_1504</name>
</gene>
<dbReference type="SUPFAM" id="SSF55469">
    <property type="entry name" value="FMN-dependent nitroreductase-like"/>
    <property type="match status" value="1"/>
</dbReference>
<proteinExistence type="predicted"/>
<dbReference type="RefSeq" id="WP_087742170.1">
    <property type="nucleotide sequence ID" value="NZ_JBPWQU010000084.1"/>
</dbReference>
<dbReference type="AlphaFoldDB" id="A0A1Y6K1X8"/>
<evidence type="ECO:0000256" key="3">
    <source>
        <dbReference type="ARBA" id="ARBA00023002"/>
    </source>
</evidence>
<keyword evidence="2" id="KW-0288">FMN</keyword>
<accession>A0A1Y6K1X8</accession>
<evidence type="ECO:0000259" key="4">
    <source>
        <dbReference type="Pfam" id="PF00881"/>
    </source>
</evidence>
<dbReference type="InterPro" id="IPR000415">
    <property type="entry name" value="Nitroreductase-like"/>
</dbReference>
<evidence type="ECO:0000313" key="5">
    <source>
        <dbReference type="EMBL" id="SMS14554.1"/>
    </source>
</evidence>